<keyword evidence="6" id="KW-1185">Reference proteome</keyword>
<dbReference type="Proteomes" id="UP000549343">
    <property type="component" value="Unassembled WGS sequence"/>
</dbReference>
<reference evidence="4 5" key="3">
    <citation type="submission" date="2020-08" db="EMBL/GenBank/DDBJ databases">
        <title>Sequencing the genomes of 1000 actinobacteria strains.</title>
        <authorList>
            <person name="Klenk H.-P."/>
        </authorList>
    </citation>
    <scope>NUCLEOTIDE SEQUENCE [LARGE SCALE GENOMIC DNA]</scope>
    <source>
        <strain evidence="4 5">DSM 44772</strain>
    </source>
</reference>
<proteinExistence type="predicted"/>
<gene>
    <name evidence="4" type="ORF">F4557_002872</name>
    <name evidence="3" type="ORF">GCM10009546_69940</name>
</gene>
<dbReference type="EMBL" id="JACHMV010000001">
    <property type="protein sequence ID" value="MBB4774454.1"/>
    <property type="molecule type" value="Genomic_DNA"/>
</dbReference>
<feature type="compositionally biased region" description="Basic and acidic residues" evidence="1">
    <location>
        <begin position="43"/>
        <end position="59"/>
    </location>
</feature>
<comment type="caution">
    <text evidence="4">The sequence shown here is derived from an EMBL/GenBank/DDBJ whole genome shotgun (WGS) entry which is preliminary data.</text>
</comment>
<evidence type="ECO:0000313" key="4">
    <source>
        <dbReference type="EMBL" id="MBB4774454.1"/>
    </source>
</evidence>
<dbReference type="Proteomes" id="UP001501427">
    <property type="component" value="Unassembled WGS sequence"/>
</dbReference>
<evidence type="ECO:0000259" key="2">
    <source>
        <dbReference type="Pfam" id="PF22654"/>
    </source>
</evidence>
<feature type="region of interest" description="Disordered" evidence="1">
    <location>
        <begin position="43"/>
        <end position="68"/>
    </location>
</feature>
<evidence type="ECO:0000313" key="5">
    <source>
        <dbReference type="Proteomes" id="UP000549343"/>
    </source>
</evidence>
<reference evidence="6" key="2">
    <citation type="journal article" date="2019" name="Int. J. Syst. Evol. Microbiol.">
        <title>The Global Catalogue of Microorganisms (GCM) 10K type strain sequencing project: providing services to taxonomists for standard genome sequencing and annotation.</title>
        <authorList>
            <consortium name="The Broad Institute Genomics Platform"/>
            <consortium name="The Broad Institute Genome Sequencing Center for Infectious Disease"/>
            <person name="Wu L."/>
            <person name="Ma J."/>
        </authorList>
    </citation>
    <scope>NUCLEOTIDE SEQUENCE [LARGE SCALE GENOMIC DNA]</scope>
    <source>
        <strain evidence="6">JCM 10667</strain>
    </source>
</reference>
<dbReference type="InterPro" id="IPR054277">
    <property type="entry name" value="DUF7008"/>
</dbReference>
<dbReference type="Pfam" id="PF22654">
    <property type="entry name" value="DUF7008"/>
    <property type="match status" value="1"/>
</dbReference>
<evidence type="ECO:0000313" key="6">
    <source>
        <dbReference type="Proteomes" id="UP001501427"/>
    </source>
</evidence>
<name>A0A7W7MY00_9ACTN</name>
<accession>A0A7W7MY00</accession>
<protein>
    <recommendedName>
        <fullName evidence="2">DUF7008 domain-containing protein</fullName>
    </recommendedName>
</protein>
<reference evidence="3" key="4">
    <citation type="submission" date="2023-12" db="EMBL/GenBank/DDBJ databases">
        <authorList>
            <person name="Sun Q."/>
            <person name="Inoue M."/>
        </authorList>
    </citation>
    <scope>NUCLEOTIDE SEQUENCE</scope>
    <source>
        <strain evidence="3">JCM 10667</strain>
    </source>
</reference>
<evidence type="ECO:0000256" key="1">
    <source>
        <dbReference type="SAM" id="MobiDB-lite"/>
    </source>
</evidence>
<dbReference type="EMBL" id="BAAAHD010000091">
    <property type="protein sequence ID" value="GAA0597910.1"/>
    <property type="molecule type" value="Genomic_DNA"/>
</dbReference>
<evidence type="ECO:0000313" key="3">
    <source>
        <dbReference type="EMBL" id="GAA0597910.1"/>
    </source>
</evidence>
<organism evidence="4 5">
    <name type="scientific">Actinomadura livida</name>
    <dbReference type="NCBI Taxonomy" id="79909"/>
    <lineage>
        <taxon>Bacteria</taxon>
        <taxon>Bacillati</taxon>
        <taxon>Actinomycetota</taxon>
        <taxon>Actinomycetes</taxon>
        <taxon>Streptosporangiales</taxon>
        <taxon>Thermomonosporaceae</taxon>
        <taxon>Actinomadura</taxon>
    </lineage>
</organism>
<dbReference type="AlphaFoldDB" id="A0A7W7MY00"/>
<sequence>MLLAGLAEVSPWAQQWHGEVDPAFGQSPVDAYAMYLEDKQHEYGISDDDLKNSRPEKPKCAGRKKKQS</sequence>
<dbReference type="RefSeq" id="WP_184883107.1">
    <property type="nucleotide sequence ID" value="NZ_BAAAHD010000091.1"/>
</dbReference>
<feature type="domain" description="DUF7008" evidence="2">
    <location>
        <begin position="2"/>
        <end position="64"/>
    </location>
</feature>
<reference evidence="3" key="1">
    <citation type="journal article" date="2014" name="Int. J. Syst. Evol. Microbiol.">
        <title>Complete genome of a new Firmicutes species belonging to the dominant human colonic microbiota ('Ruminococcus bicirculans') reveals two chromosomes and a selective capacity to utilize plant glucans.</title>
        <authorList>
            <consortium name="NISC Comparative Sequencing Program"/>
            <person name="Wegmann U."/>
            <person name="Louis P."/>
            <person name="Goesmann A."/>
            <person name="Henrissat B."/>
            <person name="Duncan S.H."/>
            <person name="Flint H.J."/>
        </authorList>
    </citation>
    <scope>NUCLEOTIDE SEQUENCE</scope>
    <source>
        <strain evidence="3">JCM 10667</strain>
    </source>
</reference>